<sequence>MKLLIFSVQDHDPDGPRSLTQLHADVIAQARHVEALGYDTFRVAGHRFHMDGAVPKPEAFLIRYA</sequence>
<dbReference type="AlphaFoldDB" id="A0A0S4TNJ5"/>
<proteinExistence type="predicted"/>
<dbReference type="InterPro" id="IPR036661">
    <property type="entry name" value="Luciferase-like_sf"/>
</dbReference>
<dbReference type="Gene3D" id="3.20.20.30">
    <property type="entry name" value="Luciferase-like domain"/>
    <property type="match status" value="1"/>
</dbReference>
<name>A0A0S4TNJ5_RALSL</name>
<dbReference type="GO" id="GO:0016705">
    <property type="term" value="F:oxidoreductase activity, acting on paired donors, with incorporation or reduction of molecular oxygen"/>
    <property type="evidence" value="ECO:0007669"/>
    <property type="project" value="InterPro"/>
</dbReference>
<dbReference type="SUPFAM" id="SSF51679">
    <property type="entry name" value="Bacterial luciferase-like"/>
    <property type="match status" value="1"/>
</dbReference>
<evidence type="ECO:0000313" key="3">
    <source>
        <dbReference type="Proteomes" id="UP000310553"/>
    </source>
</evidence>
<gene>
    <name evidence="2" type="ORF">E7Z57_15940</name>
    <name evidence="1" type="ORF">RUN39_v1_70039</name>
</gene>
<evidence type="ECO:0000313" key="1">
    <source>
        <dbReference type="EMBL" id="CUV11171.1"/>
    </source>
</evidence>
<reference evidence="1" key="1">
    <citation type="submission" date="2015-10" db="EMBL/GenBank/DDBJ databases">
        <authorList>
            <person name="Gilbert D.G."/>
        </authorList>
    </citation>
    <scope>NUCLEOTIDE SEQUENCE</scope>
    <source>
        <strain evidence="1">Phyl III-seqv23</strain>
    </source>
</reference>
<reference evidence="2 3" key="2">
    <citation type="submission" date="2019-04" db="EMBL/GenBank/DDBJ databases">
        <title>Complete Genome of UW386 and Higher Quality Genome of UW700.</title>
        <authorList>
            <person name="Jacobs J."/>
            <person name="Perez A."/>
            <person name="Steidl O."/>
            <person name="Allen C."/>
        </authorList>
    </citation>
    <scope>NUCLEOTIDE SEQUENCE [LARGE SCALE GENOMIC DNA]</scope>
    <source>
        <strain evidence="2 3">UW386</strain>
    </source>
</reference>
<dbReference type="EMBL" id="LN899819">
    <property type="protein sequence ID" value="CUV11171.1"/>
    <property type="molecule type" value="Genomic_DNA"/>
</dbReference>
<dbReference type="Proteomes" id="UP000310553">
    <property type="component" value="Chromosome"/>
</dbReference>
<accession>A0A0S4TNJ5</accession>
<organism evidence="1">
    <name type="scientific">Ralstonia solanacearum</name>
    <name type="common">Pseudomonas solanacearum</name>
    <dbReference type="NCBI Taxonomy" id="305"/>
    <lineage>
        <taxon>Bacteria</taxon>
        <taxon>Pseudomonadati</taxon>
        <taxon>Pseudomonadota</taxon>
        <taxon>Betaproteobacteria</taxon>
        <taxon>Burkholderiales</taxon>
        <taxon>Burkholderiaceae</taxon>
        <taxon>Ralstonia</taxon>
        <taxon>Ralstonia solanacearum species complex</taxon>
    </lineage>
</organism>
<protein>
    <submittedName>
        <fullName evidence="1">Uncharacterized protein</fullName>
    </submittedName>
</protein>
<dbReference type="PATRIC" id="fig|305.106.peg.1480"/>
<evidence type="ECO:0000313" key="2">
    <source>
        <dbReference type="EMBL" id="QCX50450.1"/>
    </source>
</evidence>
<dbReference type="EMBL" id="CP039339">
    <property type="protein sequence ID" value="QCX50450.1"/>
    <property type="molecule type" value="Genomic_DNA"/>
</dbReference>